<dbReference type="Gene3D" id="2.40.10.350">
    <property type="entry name" value="Rod shape-determining protein MreC, domain 2"/>
    <property type="match status" value="1"/>
</dbReference>
<feature type="domain" description="Rod shape-determining protein MreC beta-barrel core" evidence="1">
    <location>
        <begin position="191"/>
        <end position="268"/>
    </location>
</feature>
<reference evidence="2 3" key="3">
    <citation type="submission" date="2019-07" db="EMBL/GenBank/DDBJ databases">
        <authorList>
            <person name="Papic B."/>
        </authorList>
    </citation>
    <scope>NUCLEOTIDE SEQUENCE [LARGE SCALE GENOMIC DNA]</scope>
    <source>
        <strain evidence="2 3">L8b</strain>
    </source>
</reference>
<dbReference type="InterPro" id="IPR042175">
    <property type="entry name" value="Cell/Rod_MreC_2"/>
</dbReference>
<dbReference type="Proteomes" id="UP000319322">
    <property type="component" value="Unassembled WGS sequence"/>
</dbReference>
<dbReference type="EMBL" id="VKGC01000004">
    <property type="protein sequence ID" value="TSA85960.1"/>
    <property type="molecule type" value="Genomic_DNA"/>
</dbReference>
<reference evidence="2 3" key="2">
    <citation type="submission" date="2019-07" db="EMBL/GenBank/DDBJ databases">
        <title>Helicobacter labacensis sp. nov., Helicobacter mehlei sp. nov. and Helicobacter vulpis sp. nov., isolated from gastric mucosa of red fox (Vulpis vulpis).</title>
        <authorList>
            <person name="Kusar D."/>
            <person name="Gruntar I."/>
            <person name="Pate M."/>
            <person name="Zajc U."/>
            <person name="Ocepek M."/>
        </authorList>
    </citation>
    <scope>NUCLEOTIDE SEQUENCE [LARGE SCALE GENOMIC DNA]</scope>
    <source>
        <strain evidence="2 3">L8b</strain>
    </source>
</reference>
<comment type="caution">
    <text evidence="2">The sequence shown here is derived from an EMBL/GenBank/DDBJ whole genome shotgun (WGS) entry which is preliminary data.</text>
</comment>
<evidence type="ECO:0000313" key="3">
    <source>
        <dbReference type="Proteomes" id="UP000319322"/>
    </source>
</evidence>
<name>A0A553V0H8_9HELI</name>
<accession>A0A553V0H8</accession>
<dbReference type="AlphaFoldDB" id="A0A553V0H8"/>
<dbReference type="Pfam" id="PF04085">
    <property type="entry name" value="MreC"/>
    <property type="match status" value="1"/>
</dbReference>
<evidence type="ECO:0000313" key="2">
    <source>
        <dbReference type="EMBL" id="TSA85960.1"/>
    </source>
</evidence>
<evidence type="ECO:0000259" key="1">
    <source>
        <dbReference type="Pfam" id="PF04085"/>
    </source>
</evidence>
<organism evidence="2 3">
    <name type="scientific">Helicobacter mehlei</name>
    <dbReference type="NCBI Taxonomy" id="2316080"/>
    <lineage>
        <taxon>Bacteria</taxon>
        <taxon>Pseudomonadati</taxon>
        <taxon>Campylobacterota</taxon>
        <taxon>Epsilonproteobacteria</taxon>
        <taxon>Campylobacterales</taxon>
        <taxon>Helicobacteraceae</taxon>
        <taxon>Helicobacter</taxon>
    </lineage>
</organism>
<keyword evidence="3" id="KW-1185">Reference proteome</keyword>
<dbReference type="OrthoDB" id="5372414at2"/>
<dbReference type="RefSeq" id="WP_120947936.1">
    <property type="nucleotide sequence ID" value="NZ_QXQP01000001.1"/>
</dbReference>
<protein>
    <submittedName>
        <fullName evidence="2">Rod shape-determining protein MreC</fullName>
    </submittedName>
</protein>
<sequence>MVGKRGILVLGVFFTILYLLDIRGSSSYLSDKIKVFFLNTKDYFVLGYQKHFQQAQMIEDYQQQLQDYRDLKLAYADLISKNKALMVAIDNLENLQKTYAPNTSNLSALLSNTTKNPHVCTIPLESALIPSPLFTLTRVYGFAKLGDTHQLLLDVKASYPKDQILGMVAFNRTIGIAVQRDGRFVGLLHGDPQTSYSVMVKNGGKVYYGFITSESFNTYVSFLPAYAPIQVGDPVFTSGMDHIFSTGIYVGKVASIEDHYLYKRALLQVDPLDQMIFYTTLVSMP</sequence>
<gene>
    <name evidence="2" type="ORF">FNE76_02420</name>
</gene>
<proteinExistence type="predicted"/>
<reference evidence="3" key="1">
    <citation type="submission" date="2019-07" db="EMBL/GenBank/DDBJ databases">
        <title>Helicobacter labacensis sp. nov., Helicobacter mehlei sp. nov. and Helicobacter vulpis sp. nov., isolated from gastric mucosa of red fox (Vulpis vulpis).</title>
        <authorList>
            <person name="Papic B."/>
        </authorList>
    </citation>
    <scope>NUCLEOTIDE SEQUENCE [LARGE SCALE GENOMIC DNA]</scope>
    <source>
        <strain evidence="3">L8b</strain>
    </source>
</reference>
<dbReference type="InterPro" id="IPR055342">
    <property type="entry name" value="MreC_beta-barrel_core"/>
</dbReference>